<protein>
    <submittedName>
        <fullName evidence="7">Branched-chain amino acid ABC transporter permease</fullName>
    </submittedName>
</protein>
<organism evidence="7 8">
    <name type="scientific">Pollutimonas nitritireducens</name>
    <dbReference type="NCBI Taxonomy" id="2045209"/>
    <lineage>
        <taxon>Bacteria</taxon>
        <taxon>Pseudomonadati</taxon>
        <taxon>Pseudomonadota</taxon>
        <taxon>Betaproteobacteria</taxon>
        <taxon>Burkholderiales</taxon>
        <taxon>Alcaligenaceae</taxon>
        <taxon>Pollutimonas</taxon>
    </lineage>
</organism>
<dbReference type="InterPro" id="IPR043428">
    <property type="entry name" value="LivM-like"/>
</dbReference>
<dbReference type="Proteomes" id="UP000234328">
    <property type="component" value="Unassembled WGS sequence"/>
</dbReference>
<evidence type="ECO:0000313" key="8">
    <source>
        <dbReference type="Proteomes" id="UP000234328"/>
    </source>
</evidence>
<keyword evidence="3 6" id="KW-0812">Transmembrane</keyword>
<feature type="transmembrane region" description="Helical" evidence="6">
    <location>
        <begin position="286"/>
        <end position="306"/>
    </location>
</feature>
<name>A0A2N4UB86_9BURK</name>
<dbReference type="PANTHER" id="PTHR30482">
    <property type="entry name" value="HIGH-AFFINITY BRANCHED-CHAIN AMINO ACID TRANSPORT SYSTEM PERMEASE"/>
    <property type="match status" value="1"/>
</dbReference>
<dbReference type="OrthoDB" id="9804361at2"/>
<evidence type="ECO:0000256" key="6">
    <source>
        <dbReference type="SAM" id="Phobius"/>
    </source>
</evidence>
<keyword evidence="2" id="KW-1003">Cell membrane</keyword>
<feature type="transmembrane region" description="Helical" evidence="6">
    <location>
        <begin position="251"/>
        <end position="274"/>
    </location>
</feature>
<dbReference type="GO" id="GO:0005886">
    <property type="term" value="C:plasma membrane"/>
    <property type="evidence" value="ECO:0007669"/>
    <property type="project" value="UniProtKB-SubCell"/>
</dbReference>
<dbReference type="PANTHER" id="PTHR30482:SF17">
    <property type="entry name" value="ABC TRANSPORTER ATP-BINDING PROTEIN"/>
    <property type="match status" value="1"/>
</dbReference>
<reference evidence="7 8" key="1">
    <citation type="submission" date="2017-10" db="EMBL/GenBank/DDBJ databases">
        <title>Two draft genome sequences of Pusillimonas sp. strains isolated from a nitrate- and radionuclide-contaminated groundwater in Russia.</title>
        <authorList>
            <person name="Grouzdev D.S."/>
            <person name="Tourova T.P."/>
            <person name="Goeva M.A."/>
            <person name="Babich T.L."/>
            <person name="Sokolova D.S."/>
            <person name="Abdullin R."/>
            <person name="Poltaraus A.B."/>
            <person name="Toshchakov S.V."/>
            <person name="Nazina T.N."/>
        </authorList>
    </citation>
    <scope>NUCLEOTIDE SEQUENCE [LARGE SCALE GENOMIC DNA]</scope>
    <source>
        <strain evidence="7 8">JR1/69-2-13</strain>
    </source>
</reference>
<keyword evidence="8" id="KW-1185">Reference proteome</keyword>
<comment type="caution">
    <text evidence="7">The sequence shown here is derived from an EMBL/GenBank/DDBJ whole genome shotgun (WGS) entry which is preliminary data.</text>
</comment>
<evidence type="ECO:0000256" key="2">
    <source>
        <dbReference type="ARBA" id="ARBA00022475"/>
    </source>
</evidence>
<evidence type="ECO:0000256" key="4">
    <source>
        <dbReference type="ARBA" id="ARBA00022989"/>
    </source>
</evidence>
<evidence type="ECO:0000256" key="1">
    <source>
        <dbReference type="ARBA" id="ARBA00004651"/>
    </source>
</evidence>
<feature type="transmembrane region" description="Helical" evidence="6">
    <location>
        <begin position="37"/>
        <end position="55"/>
    </location>
</feature>
<evidence type="ECO:0000256" key="5">
    <source>
        <dbReference type="ARBA" id="ARBA00023136"/>
    </source>
</evidence>
<evidence type="ECO:0000313" key="7">
    <source>
        <dbReference type="EMBL" id="PLC52263.1"/>
    </source>
</evidence>
<dbReference type="Pfam" id="PF02653">
    <property type="entry name" value="BPD_transp_2"/>
    <property type="match status" value="1"/>
</dbReference>
<evidence type="ECO:0000256" key="3">
    <source>
        <dbReference type="ARBA" id="ARBA00022692"/>
    </source>
</evidence>
<keyword evidence="4 6" id="KW-1133">Transmembrane helix</keyword>
<comment type="subcellular location">
    <subcellularLocation>
        <location evidence="1">Cell membrane</location>
        <topology evidence="1">Multi-pass membrane protein</topology>
    </subcellularLocation>
</comment>
<feature type="transmembrane region" description="Helical" evidence="6">
    <location>
        <begin position="115"/>
        <end position="136"/>
    </location>
</feature>
<feature type="transmembrane region" description="Helical" evidence="6">
    <location>
        <begin position="165"/>
        <end position="184"/>
    </location>
</feature>
<sequence length="337" mass="36652">MMKQLPDSAVTLLWVVFGFVVVGGLTALTGSRMVADIIIHVSILGLFAVSLNILVGYTGLVSFGHAMFFASGAYGFGLMMQSGGFSIPFALVLSMLISAAISLVVGYICLKTREIYFAFLTLAIQMLFYSSLLSWVDLTGGDQGLTGGFDKPAFMGIDLGNQNHLFLFILFVSIVSLGVLWHITKTPFGYTLRMIRDNATRVEAFGLNVNRYRLAAFVIASSAASVAGALMCVYVSAAYPNFGYWTMSGEAIFMIMLGGLNSFLGPLVGAAILTLLNHWITAYTELYGLVLGTIILIYVLVLRQGLLDMVLGKWRVRQSRLRTSELPISAVKSETYK</sequence>
<feature type="transmembrane region" description="Helical" evidence="6">
    <location>
        <begin position="12"/>
        <end position="31"/>
    </location>
</feature>
<dbReference type="EMBL" id="PDNV01000014">
    <property type="protein sequence ID" value="PLC52263.1"/>
    <property type="molecule type" value="Genomic_DNA"/>
</dbReference>
<dbReference type="GO" id="GO:0015658">
    <property type="term" value="F:branched-chain amino acid transmembrane transporter activity"/>
    <property type="evidence" value="ECO:0007669"/>
    <property type="project" value="InterPro"/>
</dbReference>
<proteinExistence type="predicted"/>
<accession>A0A2N4UB86</accession>
<dbReference type="AlphaFoldDB" id="A0A2N4UB86"/>
<feature type="transmembrane region" description="Helical" evidence="6">
    <location>
        <begin position="214"/>
        <end position="239"/>
    </location>
</feature>
<feature type="transmembrane region" description="Helical" evidence="6">
    <location>
        <begin position="85"/>
        <end position="108"/>
    </location>
</feature>
<dbReference type="InterPro" id="IPR001851">
    <property type="entry name" value="ABC_transp_permease"/>
</dbReference>
<gene>
    <name evidence="7" type="ORF">CR155_18580</name>
</gene>
<dbReference type="CDD" id="cd06581">
    <property type="entry name" value="TM_PBP1_LivM_like"/>
    <property type="match status" value="1"/>
</dbReference>
<dbReference type="RefSeq" id="WP_102071535.1">
    <property type="nucleotide sequence ID" value="NZ_PDNV01000014.1"/>
</dbReference>
<keyword evidence="5 6" id="KW-0472">Membrane</keyword>